<reference evidence="3 4" key="1">
    <citation type="submission" date="2019-06" db="EMBL/GenBank/DDBJ databases">
        <title>Sequencing the genomes of 1000 actinobacteria strains.</title>
        <authorList>
            <person name="Klenk H.-P."/>
        </authorList>
    </citation>
    <scope>NUCLEOTIDE SEQUENCE [LARGE SCALE GENOMIC DNA]</scope>
    <source>
        <strain evidence="3 4">DSM 45928</strain>
    </source>
</reference>
<dbReference type="Pfam" id="PF02861">
    <property type="entry name" value="Clp_N"/>
    <property type="match status" value="1"/>
</dbReference>
<evidence type="ECO:0000313" key="4">
    <source>
        <dbReference type="Proteomes" id="UP000317043"/>
    </source>
</evidence>
<keyword evidence="1" id="KW-0677">Repeat</keyword>
<dbReference type="Gene3D" id="1.10.1780.10">
    <property type="entry name" value="Clp, N-terminal domain"/>
    <property type="match status" value="1"/>
</dbReference>
<sequence length="241" mass="26109">MNEPLPVRLDDLISYVTQQHPEADALVRLSDAVLLADRLGEQSDHLIGHFVDQARRSGASWTQIGEHMGVTKQAAQKRFVANKPAAIDPGMMTRFTDRARAVVSHAQLAARDTGHDHIESPHLLLGLLAEPDGLAAKVIEAHDVPLDQVERTAKGRLGTPDDTQPPVIPPDKSTLEIIATLTLREALGMGHNYIGTEHILLGILASGDSDGARILNDLGVTHESAKNRIEELLSAWIPKAD</sequence>
<dbReference type="SUPFAM" id="SSF81923">
    <property type="entry name" value="Double Clp-N motif"/>
    <property type="match status" value="1"/>
</dbReference>
<dbReference type="AlphaFoldDB" id="A0A543ASB7"/>
<gene>
    <name evidence="3" type="ORF">FB566_0979</name>
</gene>
<dbReference type="PROSITE" id="PS51903">
    <property type="entry name" value="CLP_R"/>
    <property type="match status" value="1"/>
</dbReference>
<feature type="domain" description="Clp R" evidence="2">
    <location>
        <begin position="92"/>
        <end position="235"/>
    </location>
</feature>
<dbReference type="InParanoid" id="A0A543ASB7"/>
<dbReference type="OrthoDB" id="3290891at2"/>
<protein>
    <submittedName>
        <fullName evidence="3">ClpA/ClpB-like protein</fullName>
    </submittedName>
</protein>
<evidence type="ECO:0000256" key="1">
    <source>
        <dbReference type="PROSITE-ProRule" id="PRU01251"/>
    </source>
</evidence>
<dbReference type="PANTHER" id="PTHR47016">
    <property type="entry name" value="ATP-DEPENDENT CLP PROTEASE ATP-BINDING SUBUNIT CLPT1, CHLOROPLASTIC"/>
    <property type="match status" value="1"/>
</dbReference>
<dbReference type="InterPro" id="IPR004176">
    <property type="entry name" value="Clp_R_N"/>
</dbReference>
<dbReference type="EMBL" id="VFOW01000001">
    <property type="protein sequence ID" value="TQL75474.1"/>
    <property type="molecule type" value="Genomic_DNA"/>
</dbReference>
<organism evidence="3 4">
    <name type="scientific">Stackebrandtia endophytica</name>
    <dbReference type="NCBI Taxonomy" id="1496996"/>
    <lineage>
        <taxon>Bacteria</taxon>
        <taxon>Bacillati</taxon>
        <taxon>Actinomycetota</taxon>
        <taxon>Actinomycetes</taxon>
        <taxon>Glycomycetales</taxon>
        <taxon>Glycomycetaceae</taxon>
        <taxon>Stackebrandtia</taxon>
    </lineage>
</organism>
<dbReference type="InterPro" id="IPR044217">
    <property type="entry name" value="CLPT1/2"/>
</dbReference>
<keyword evidence="4" id="KW-1185">Reference proteome</keyword>
<evidence type="ECO:0000313" key="3">
    <source>
        <dbReference type="EMBL" id="TQL75474.1"/>
    </source>
</evidence>
<dbReference type="RefSeq" id="WP_142035395.1">
    <property type="nucleotide sequence ID" value="NZ_JBHTGS010000001.1"/>
</dbReference>
<evidence type="ECO:0000259" key="2">
    <source>
        <dbReference type="PROSITE" id="PS51903"/>
    </source>
</evidence>
<dbReference type="PANTHER" id="PTHR47016:SF5">
    <property type="entry name" value="CLP DOMAIN SUPERFAMILY PROTEIN"/>
    <property type="match status" value="1"/>
</dbReference>
<dbReference type="InterPro" id="IPR036628">
    <property type="entry name" value="Clp_N_dom_sf"/>
</dbReference>
<dbReference type="Proteomes" id="UP000317043">
    <property type="component" value="Unassembled WGS sequence"/>
</dbReference>
<accession>A0A543ASB7</accession>
<proteinExistence type="predicted"/>
<comment type="caution">
    <text evidence="3">The sequence shown here is derived from an EMBL/GenBank/DDBJ whole genome shotgun (WGS) entry which is preliminary data.</text>
</comment>
<name>A0A543ASB7_9ACTN</name>